<dbReference type="Proteomes" id="UP000253370">
    <property type="component" value="Unassembled WGS sequence"/>
</dbReference>
<keyword evidence="1" id="KW-0812">Transmembrane</keyword>
<gene>
    <name evidence="2" type="ORF">DRV85_12560</name>
</gene>
<accession>A0A365U6N6</accession>
<reference evidence="2 3" key="1">
    <citation type="submission" date="2018-07" db="EMBL/GenBank/DDBJ databases">
        <title>Rhodosalinus sp. strain E84T genomic sequence and assembly.</title>
        <authorList>
            <person name="Liu Z.-W."/>
            <person name="Lu D.-C."/>
        </authorList>
    </citation>
    <scope>NUCLEOTIDE SEQUENCE [LARGE SCALE GENOMIC DNA]</scope>
    <source>
        <strain evidence="2 3">E84</strain>
    </source>
</reference>
<name>A0A365U6N6_9RHOB</name>
<sequence length="87" mass="9717">MSRAAPPRMRPVIRAAQSPRARLVRVPAGVTLIAGGVLSFLPVLGLWMLPLGLLLLAIDLPALRPPVSAAAIRIRRRWKTWRRPRQR</sequence>
<keyword evidence="3" id="KW-1185">Reference proteome</keyword>
<proteinExistence type="predicted"/>
<keyword evidence="1" id="KW-1133">Transmembrane helix</keyword>
<comment type="caution">
    <text evidence="2">The sequence shown here is derived from an EMBL/GenBank/DDBJ whole genome shotgun (WGS) entry which is preliminary data.</text>
</comment>
<feature type="transmembrane region" description="Helical" evidence="1">
    <location>
        <begin position="23"/>
        <end position="47"/>
    </location>
</feature>
<dbReference type="EMBL" id="QNTQ01000011">
    <property type="protein sequence ID" value="RBI84269.1"/>
    <property type="molecule type" value="Genomic_DNA"/>
</dbReference>
<evidence type="ECO:0000256" key="1">
    <source>
        <dbReference type="SAM" id="Phobius"/>
    </source>
</evidence>
<evidence type="ECO:0000313" key="3">
    <source>
        <dbReference type="Proteomes" id="UP000253370"/>
    </source>
</evidence>
<protein>
    <recommendedName>
        <fullName evidence="4">Transmembrane protein (PGPGW)</fullName>
    </recommendedName>
</protein>
<organism evidence="2 3">
    <name type="scientific">Rhodosalinus halophilus</name>
    <dbReference type="NCBI Taxonomy" id="2259333"/>
    <lineage>
        <taxon>Bacteria</taxon>
        <taxon>Pseudomonadati</taxon>
        <taxon>Pseudomonadota</taxon>
        <taxon>Alphaproteobacteria</taxon>
        <taxon>Rhodobacterales</taxon>
        <taxon>Paracoccaceae</taxon>
        <taxon>Rhodosalinus</taxon>
    </lineage>
</organism>
<evidence type="ECO:0008006" key="4">
    <source>
        <dbReference type="Google" id="ProtNLM"/>
    </source>
</evidence>
<evidence type="ECO:0000313" key="2">
    <source>
        <dbReference type="EMBL" id="RBI84269.1"/>
    </source>
</evidence>
<dbReference type="AlphaFoldDB" id="A0A365U6N6"/>
<keyword evidence="1" id="KW-0472">Membrane</keyword>
<feature type="transmembrane region" description="Helical" evidence="1">
    <location>
        <begin position="53"/>
        <end position="74"/>
    </location>
</feature>